<dbReference type="PANTHER" id="PTHR44252:SF3">
    <property type="entry name" value="D-ERYTHRULOSE REDUCTASE-RELATED"/>
    <property type="match status" value="1"/>
</dbReference>
<organism evidence="6 7">
    <name type="scientific">Orchesella dallaii</name>
    <dbReference type="NCBI Taxonomy" id="48710"/>
    <lineage>
        <taxon>Eukaryota</taxon>
        <taxon>Metazoa</taxon>
        <taxon>Ecdysozoa</taxon>
        <taxon>Arthropoda</taxon>
        <taxon>Hexapoda</taxon>
        <taxon>Collembola</taxon>
        <taxon>Entomobryomorpha</taxon>
        <taxon>Entomobryoidea</taxon>
        <taxon>Orchesellidae</taxon>
        <taxon>Orchesellinae</taxon>
        <taxon>Orchesella</taxon>
    </lineage>
</organism>
<evidence type="ECO:0008006" key="8">
    <source>
        <dbReference type="Google" id="ProtNLM"/>
    </source>
</evidence>
<reference evidence="6 7" key="1">
    <citation type="submission" date="2024-08" db="EMBL/GenBank/DDBJ databases">
        <authorList>
            <person name="Cucini C."/>
            <person name="Frati F."/>
        </authorList>
    </citation>
    <scope>NUCLEOTIDE SEQUENCE [LARGE SCALE GENOMIC DNA]</scope>
</reference>
<evidence type="ECO:0000256" key="3">
    <source>
        <dbReference type="ARBA" id="ARBA00022857"/>
    </source>
</evidence>
<accession>A0ABP1QVS8</accession>
<dbReference type="EMBL" id="CAXLJM020000046">
    <property type="protein sequence ID" value="CAL8111763.1"/>
    <property type="molecule type" value="Genomic_DNA"/>
</dbReference>
<dbReference type="InterPro" id="IPR002347">
    <property type="entry name" value="SDR_fam"/>
</dbReference>
<dbReference type="PRINTS" id="PR00081">
    <property type="entry name" value="GDHRDH"/>
</dbReference>
<comment type="subunit">
    <text evidence="2">Homotetramer.</text>
</comment>
<comment type="similarity">
    <text evidence="1 5">Belongs to the short-chain dehydrogenases/reductases (SDR) family.</text>
</comment>
<keyword evidence="7" id="KW-1185">Reference proteome</keyword>
<dbReference type="SUPFAM" id="SSF51735">
    <property type="entry name" value="NAD(P)-binding Rossmann-fold domains"/>
    <property type="match status" value="1"/>
</dbReference>
<dbReference type="PRINTS" id="PR00080">
    <property type="entry name" value="SDRFAMILY"/>
</dbReference>
<evidence type="ECO:0000313" key="7">
    <source>
        <dbReference type="Proteomes" id="UP001642540"/>
    </source>
</evidence>
<dbReference type="PROSITE" id="PS00061">
    <property type="entry name" value="ADH_SHORT"/>
    <property type="match status" value="1"/>
</dbReference>
<dbReference type="InterPro" id="IPR051737">
    <property type="entry name" value="L-xylulose/Carbonyl_redctase"/>
</dbReference>
<evidence type="ECO:0000256" key="2">
    <source>
        <dbReference type="ARBA" id="ARBA00011881"/>
    </source>
</evidence>
<keyword evidence="4" id="KW-0560">Oxidoreductase</keyword>
<dbReference type="PANTHER" id="PTHR44252">
    <property type="entry name" value="D-ERYTHRULOSE REDUCTASE"/>
    <property type="match status" value="1"/>
</dbReference>
<evidence type="ECO:0000256" key="4">
    <source>
        <dbReference type="ARBA" id="ARBA00023002"/>
    </source>
</evidence>
<dbReference type="InterPro" id="IPR036291">
    <property type="entry name" value="NAD(P)-bd_dom_sf"/>
</dbReference>
<sequence>MSQSSESSINYSFAGKKILITGGGKGLGRALIERVYKDNASVFTLERDAALVEQLKKDFPKITAETVDVSNWKQTQKIIEGFGPMDYLVNNAGIIIFEDFVNITEDQVNKLLDVDLKAVYSITQAVVRGMISNGVAGSIVNIGSIGAYIGTKGTSVYNSTKAAILMLTKNLALELGQHNIRVNSVSPTGMNTPMFAANAHELPPDSCLNRKPLAGEKILEPDVLVNSILFILSPLSSFTTGIDLLVDGGVVAC</sequence>
<evidence type="ECO:0000313" key="6">
    <source>
        <dbReference type="EMBL" id="CAL8111763.1"/>
    </source>
</evidence>
<keyword evidence="3" id="KW-0521">NADP</keyword>
<gene>
    <name evidence="6" type="ORF">ODALV1_LOCUS15337</name>
</gene>
<evidence type="ECO:0000256" key="1">
    <source>
        <dbReference type="ARBA" id="ARBA00006484"/>
    </source>
</evidence>
<evidence type="ECO:0000256" key="5">
    <source>
        <dbReference type="RuleBase" id="RU000363"/>
    </source>
</evidence>
<name>A0ABP1QVS8_9HEXA</name>
<dbReference type="Pfam" id="PF00106">
    <property type="entry name" value="adh_short"/>
    <property type="match status" value="1"/>
</dbReference>
<protein>
    <recommendedName>
        <fullName evidence="8">L-xylulose reductase</fullName>
    </recommendedName>
</protein>
<dbReference type="InterPro" id="IPR020904">
    <property type="entry name" value="Sc_DH/Rdtase_CS"/>
</dbReference>
<dbReference type="Proteomes" id="UP001642540">
    <property type="component" value="Unassembled WGS sequence"/>
</dbReference>
<dbReference type="Gene3D" id="3.40.50.720">
    <property type="entry name" value="NAD(P)-binding Rossmann-like Domain"/>
    <property type="match status" value="1"/>
</dbReference>
<comment type="caution">
    <text evidence="6">The sequence shown here is derived from an EMBL/GenBank/DDBJ whole genome shotgun (WGS) entry which is preliminary data.</text>
</comment>
<proteinExistence type="inferred from homology"/>